<keyword evidence="5" id="KW-0571">Peptide transport</keyword>
<protein>
    <submittedName>
        <fullName evidence="10">9747_t:CDS:1</fullName>
    </submittedName>
</protein>
<dbReference type="InterPro" id="IPR004813">
    <property type="entry name" value="OPT"/>
</dbReference>
<dbReference type="GO" id="GO:0035673">
    <property type="term" value="F:oligopeptide transmembrane transporter activity"/>
    <property type="evidence" value="ECO:0007669"/>
    <property type="project" value="InterPro"/>
</dbReference>
<comment type="caution">
    <text evidence="10">The sequence shown here is derived from an EMBL/GenBank/DDBJ whole genome shotgun (WGS) entry which is preliminary data.</text>
</comment>
<evidence type="ECO:0000256" key="3">
    <source>
        <dbReference type="ARBA" id="ARBA00022448"/>
    </source>
</evidence>
<reference evidence="10" key="1">
    <citation type="submission" date="2021-06" db="EMBL/GenBank/DDBJ databases">
        <authorList>
            <person name="Kallberg Y."/>
            <person name="Tangrot J."/>
            <person name="Rosling A."/>
        </authorList>
    </citation>
    <scope>NUCLEOTIDE SEQUENCE</scope>
    <source>
        <strain evidence="10">FL966</strain>
    </source>
</reference>
<feature type="transmembrane region" description="Helical" evidence="9">
    <location>
        <begin position="414"/>
        <end position="434"/>
    </location>
</feature>
<keyword evidence="11" id="KW-1185">Reference proteome</keyword>
<evidence type="ECO:0000313" key="10">
    <source>
        <dbReference type="EMBL" id="CAG8666886.1"/>
    </source>
</evidence>
<name>A0A9N9EAZ2_9GLOM</name>
<evidence type="ECO:0000256" key="1">
    <source>
        <dbReference type="ARBA" id="ARBA00004141"/>
    </source>
</evidence>
<dbReference type="InterPro" id="IPR004648">
    <property type="entry name" value="Oligpept_transpt"/>
</dbReference>
<dbReference type="OrthoDB" id="9986677at2759"/>
<feature type="transmembrane region" description="Helical" evidence="9">
    <location>
        <begin position="294"/>
        <end position="321"/>
    </location>
</feature>
<dbReference type="Pfam" id="PF03169">
    <property type="entry name" value="OPT"/>
    <property type="match status" value="2"/>
</dbReference>
<proteinExistence type="inferred from homology"/>
<gene>
    <name evidence="10" type="ORF">CPELLU_LOCUS10069</name>
</gene>
<feature type="transmembrane region" description="Helical" evidence="9">
    <location>
        <begin position="130"/>
        <end position="151"/>
    </location>
</feature>
<evidence type="ECO:0000256" key="6">
    <source>
        <dbReference type="ARBA" id="ARBA00022927"/>
    </source>
</evidence>
<accession>A0A9N9EAZ2</accession>
<comment type="subcellular location">
    <subcellularLocation>
        <location evidence="1">Membrane</location>
        <topology evidence="1">Multi-pass membrane protein</topology>
    </subcellularLocation>
</comment>
<feature type="transmembrane region" description="Helical" evidence="9">
    <location>
        <begin position="356"/>
        <end position="376"/>
    </location>
</feature>
<evidence type="ECO:0000256" key="9">
    <source>
        <dbReference type="SAM" id="Phobius"/>
    </source>
</evidence>
<keyword evidence="7 9" id="KW-1133">Transmembrane helix</keyword>
<evidence type="ECO:0000256" key="4">
    <source>
        <dbReference type="ARBA" id="ARBA00022692"/>
    </source>
</evidence>
<feature type="transmembrane region" description="Helical" evidence="9">
    <location>
        <begin position="508"/>
        <end position="529"/>
    </location>
</feature>
<dbReference type="EMBL" id="CAJVQA010008125">
    <property type="protein sequence ID" value="CAG8666886.1"/>
    <property type="molecule type" value="Genomic_DNA"/>
</dbReference>
<feature type="transmembrane region" description="Helical" evidence="9">
    <location>
        <begin position="588"/>
        <end position="613"/>
    </location>
</feature>
<feature type="transmembrane region" description="Helical" evidence="9">
    <location>
        <begin position="163"/>
        <end position="183"/>
    </location>
</feature>
<evidence type="ECO:0000256" key="5">
    <source>
        <dbReference type="ARBA" id="ARBA00022856"/>
    </source>
</evidence>
<comment type="similarity">
    <text evidence="2">Belongs to the oligopeptide OPT transporter family.</text>
</comment>
<keyword evidence="6" id="KW-0653">Protein transport</keyword>
<feature type="transmembrane region" description="Helical" evidence="9">
    <location>
        <begin position="237"/>
        <end position="254"/>
    </location>
</feature>
<keyword evidence="8 9" id="KW-0472">Membrane</keyword>
<feature type="transmembrane region" description="Helical" evidence="9">
    <location>
        <begin position="58"/>
        <end position="78"/>
    </location>
</feature>
<dbReference type="Proteomes" id="UP000789759">
    <property type="component" value="Unassembled WGS sequence"/>
</dbReference>
<keyword evidence="3" id="KW-0813">Transport</keyword>
<feature type="transmembrane region" description="Helical" evidence="9">
    <location>
        <begin position="382"/>
        <end position="402"/>
    </location>
</feature>
<organism evidence="10 11">
    <name type="scientific">Cetraspora pellucida</name>
    <dbReference type="NCBI Taxonomy" id="1433469"/>
    <lineage>
        <taxon>Eukaryota</taxon>
        <taxon>Fungi</taxon>
        <taxon>Fungi incertae sedis</taxon>
        <taxon>Mucoromycota</taxon>
        <taxon>Glomeromycotina</taxon>
        <taxon>Glomeromycetes</taxon>
        <taxon>Diversisporales</taxon>
        <taxon>Gigasporaceae</taxon>
        <taxon>Cetraspora</taxon>
    </lineage>
</organism>
<dbReference type="GO" id="GO:0015031">
    <property type="term" value="P:protein transport"/>
    <property type="evidence" value="ECO:0007669"/>
    <property type="project" value="UniProtKB-KW"/>
</dbReference>
<evidence type="ECO:0000256" key="8">
    <source>
        <dbReference type="ARBA" id="ARBA00023136"/>
    </source>
</evidence>
<feature type="transmembrane region" description="Helical" evidence="9">
    <location>
        <begin position="470"/>
        <end position="496"/>
    </location>
</feature>
<keyword evidence="4 9" id="KW-0812">Transmembrane</keyword>
<sequence length="636" mass="71376">MVQETITDEKIKDSHDANGKLHDEEENQIFSEDDVEEMISAAVSTNDDPTLPCLTFRFWLLSTFFTGLGASISVFYFFRANGVAYSMFFVILASYIIGKWMDKIFPNRIFRIGKFEFNFNPGPFNYKEHVCIVAAANAGGLSAYAVDIISIQELFYATEVNFLIGFLLLISTQMLGYGLAGFVRKCIASLLCLMAPNNNTAKILGSAQRGAGMLTFSFDWNAIGQIFPLYTPWWSQVNYMTGVILSIWVIAPAFDAQKFPFMSSHTFDKNGETSIIDPATGALNETAYNNYSPVFMSAAFAICYLYSFLQFPATLSHVILFHGKEIWHRFKKTREEEEKDDIHCKMMAAYQEVPDLWYAGIFVSMLVVAIILGYTTGANLPWWSLLLAVALAMLMVLPIGVIQAVSNWPIGLNVISELVCGFLLPGNAIGNVYFKTYGHMSLTQCLLFVQDLKLGHYMKIPPKSMFISQIWGTLIGIIWAGLNSEIFNTASIVWGLVGPARTFGSGSIYNVLLWGFLIGGFLPVPFYLLHRKYPKARFNLVNMPVILNGLTTFPGTYANFMITGLITSFMSQFYAFRYKKRWWTKYNYVMSAAFDAGAQIMTIVSFILLTGVVQVPFPTWWGNDPSSDSEHCFTAS</sequence>
<evidence type="ECO:0000256" key="7">
    <source>
        <dbReference type="ARBA" id="ARBA00022989"/>
    </source>
</evidence>
<dbReference type="AlphaFoldDB" id="A0A9N9EAZ2"/>
<dbReference type="PANTHER" id="PTHR22601">
    <property type="entry name" value="ISP4 LIKE PROTEIN"/>
    <property type="match status" value="1"/>
</dbReference>
<evidence type="ECO:0000256" key="2">
    <source>
        <dbReference type="ARBA" id="ARBA00008807"/>
    </source>
</evidence>
<dbReference type="GO" id="GO:0016020">
    <property type="term" value="C:membrane"/>
    <property type="evidence" value="ECO:0007669"/>
    <property type="project" value="UniProtKB-SubCell"/>
</dbReference>
<evidence type="ECO:0000313" key="11">
    <source>
        <dbReference type="Proteomes" id="UP000789759"/>
    </source>
</evidence>
<dbReference type="NCBIfam" id="TIGR00728">
    <property type="entry name" value="OPT_sfam"/>
    <property type="match status" value="1"/>
</dbReference>
<feature type="transmembrane region" description="Helical" evidence="9">
    <location>
        <begin position="84"/>
        <end position="101"/>
    </location>
</feature>